<dbReference type="EMBL" id="JAPQER010000005">
    <property type="protein sequence ID" value="MCY6485158.1"/>
    <property type="molecule type" value="Genomic_DNA"/>
</dbReference>
<evidence type="ECO:0000313" key="2">
    <source>
        <dbReference type="EMBL" id="MCY6485158.1"/>
    </source>
</evidence>
<evidence type="ECO:0000259" key="1">
    <source>
        <dbReference type="Pfam" id="PF00700"/>
    </source>
</evidence>
<dbReference type="RefSeq" id="WP_268041526.1">
    <property type="nucleotide sequence ID" value="NZ_JAPQER010000005.1"/>
</dbReference>
<keyword evidence="2" id="KW-0969">Cilium</keyword>
<name>A0ABT4D1N2_9CLOT</name>
<sequence length="110" mass="12727">MKINHTIPISYKNHTASKNISHSNKKNQIKNSCMKITHKNVAIPKYKIKDINTAKQTLEFTKNQILIQAQMALMVQSNLIPQRILKILNDNDDTTYKVHSTKKTLLHFTK</sequence>
<organism evidence="2 3">
    <name type="scientific">Clostridium aestuarii</name>
    <dbReference type="NCBI Taxonomy" id="338193"/>
    <lineage>
        <taxon>Bacteria</taxon>
        <taxon>Bacillati</taxon>
        <taxon>Bacillota</taxon>
        <taxon>Clostridia</taxon>
        <taxon>Eubacteriales</taxon>
        <taxon>Clostridiaceae</taxon>
        <taxon>Clostridium</taxon>
    </lineage>
</organism>
<protein>
    <submittedName>
        <fullName evidence="2">Flagellin</fullName>
    </submittedName>
</protein>
<keyword evidence="2" id="KW-0966">Cell projection</keyword>
<gene>
    <name evidence="2" type="ORF">OW763_12495</name>
</gene>
<dbReference type="Gene3D" id="6.10.10.10">
    <property type="entry name" value="Flagellar export chaperone, C-terminal domain"/>
    <property type="match status" value="1"/>
</dbReference>
<reference evidence="2" key="1">
    <citation type="submission" date="2022-12" db="EMBL/GenBank/DDBJ databases">
        <authorList>
            <person name="Wang J."/>
        </authorList>
    </citation>
    <scope>NUCLEOTIDE SEQUENCE</scope>
    <source>
        <strain evidence="2">HY-45-18</strain>
    </source>
</reference>
<accession>A0ABT4D1N2</accession>
<proteinExistence type="predicted"/>
<dbReference type="Proteomes" id="UP001078443">
    <property type="component" value="Unassembled WGS sequence"/>
</dbReference>
<evidence type="ECO:0000313" key="3">
    <source>
        <dbReference type="Proteomes" id="UP001078443"/>
    </source>
</evidence>
<comment type="caution">
    <text evidence="2">The sequence shown here is derived from an EMBL/GenBank/DDBJ whole genome shotgun (WGS) entry which is preliminary data.</text>
</comment>
<keyword evidence="3" id="KW-1185">Reference proteome</keyword>
<feature type="domain" description="Flagellin C-terminal" evidence="1">
    <location>
        <begin position="30"/>
        <end position="88"/>
    </location>
</feature>
<dbReference type="InterPro" id="IPR042187">
    <property type="entry name" value="Flagellin_C_sub2"/>
</dbReference>
<dbReference type="Pfam" id="PF00700">
    <property type="entry name" value="Flagellin_C"/>
    <property type="match status" value="1"/>
</dbReference>
<keyword evidence="2" id="KW-0282">Flagellum</keyword>
<dbReference type="InterPro" id="IPR046358">
    <property type="entry name" value="Flagellin_C"/>
</dbReference>
<dbReference type="SUPFAM" id="SSF64518">
    <property type="entry name" value="Phase 1 flagellin"/>
    <property type="match status" value="1"/>
</dbReference>